<accession>A0A2M9ZHM4</accession>
<organism evidence="2 3">
    <name type="scientific">Leptospira wolffii</name>
    <dbReference type="NCBI Taxonomy" id="409998"/>
    <lineage>
        <taxon>Bacteria</taxon>
        <taxon>Pseudomonadati</taxon>
        <taxon>Spirochaetota</taxon>
        <taxon>Spirochaetia</taxon>
        <taxon>Leptospirales</taxon>
        <taxon>Leptospiraceae</taxon>
        <taxon>Leptospira</taxon>
    </lineage>
</organism>
<sequence>MLSFLLFGSLFWSQCYFAVDWSQGSGPNGKERATLEETPDPEESNLSKSELKRKGKAGKSGKDDQETFEILSGQSGSSARSCTVLYSNCKDKCWKEFPPPKVETVFTAVTVDRKRWDCVGKCRNVCDNFDPPSSGGSMPNSGKGNYSDPNAPRY</sequence>
<comment type="caution">
    <text evidence="2">The sequence shown here is derived from an EMBL/GenBank/DDBJ whole genome shotgun (WGS) entry which is preliminary data.</text>
</comment>
<feature type="region of interest" description="Disordered" evidence="1">
    <location>
        <begin position="25"/>
        <end position="80"/>
    </location>
</feature>
<gene>
    <name evidence="2" type="ORF">CH371_05165</name>
</gene>
<dbReference type="Proteomes" id="UP000231912">
    <property type="component" value="Unassembled WGS sequence"/>
</dbReference>
<evidence type="ECO:0000313" key="3">
    <source>
        <dbReference type="Proteomes" id="UP000231912"/>
    </source>
</evidence>
<dbReference type="AlphaFoldDB" id="A0A2M9ZHM4"/>
<dbReference type="NCBIfam" id="NF047531">
    <property type="entry name" value="LIC_10730_fam"/>
    <property type="match status" value="1"/>
</dbReference>
<reference evidence="2 3" key="1">
    <citation type="submission" date="2017-07" db="EMBL/GenBank/DDBJ databases">
        <title>Leptospira spp. isolated from tropical soils.</title>
        <authorList>
            <person name="Thibeaux R."/>
            <person name="Iraola G."/>
            <person name="Ferres I."/>
            <person name="Bierque E."/>
            <person name="Girault D."/>
            <person name="Soupe-Gilbert M.-E."/>
            <person name="Picardeau M."/>
            <person name="Goarant C."/>
        </authorList>
    </citation>
    <scope>NUCLEOTIDE SEQUENCE [LARGE SCALE GENOMIC DNA]</scope>
    <source>
        <strain evidence="2 3">FH2-C-A2</strain>
    </source>
</reference>
<feature type="region of interest" description="Disordered" evidence="1">
    <location>
        <begin position="129"/>
        <end position="154"/>
    </location>
</feature>
<feature type="compositionally biased region" description="Low complexity" evidence="1">
    <location>
        <begin position="131"/>
        <end position="144"/>
    </location>
</feature>
<protein>
    <submittedName>
        <fullName evidence="2">Uncharacterized protein</fullName>
    </submittedName>
</protein>
<name>A0A2M9ZHM4_9LEPT</name>
<proteinExistence type="predicted"/>
<dbReference type="EMBL" id="NPDT01000001">
    <property type="protein sequence ID" value="PJZ67938.1"/>
    <property type="molecule type" value="Genomic_DNA"/>
</dbReference>
<evidence type="ECO:0000256" key="1">
    <source>
        <dbReference type="SAM" id="MobiDB-lite"/>
    </source>
</evidence>
<evidence type="ECO:0000313" key="2">
    <source>
        <dbReference type="EMBL" id="PJZ67938.1"/>
    </source>
</evidence>